<proteinExistence type="predicted"/>
<organism evidence="1 2">
    <name type="scientific">Aegilops tauschii subsp. strangulata</name>
    <name type="common">Goatgrass</name>
    <dbReference type="NCBI Taxonomy" id="200361"/>
    <lineage>
        <taxon>Eukaryota</taxon>
        <taxon>Viridiplantae</taxon>
        <taxon>Streptophyta</taxon>
        <taxon>Embryophyta</taxon>
        <taxon>Tracheophyta</taxon>
        <taxon>Spermatophyta</taxon>
        <taxon>Magnoliopsida</taxon>
        <taxon>Liliopsida</taxon>
        <taxon>Poales</taxon>
        <taxon>Poaceae</taxon>
        <taxon>BOP clade</taxon>
        <taxon>Pooideae</taxon>
        <taxon>Triticodae</taxon>
        <taxon>Triticeae</taxon>
        <taxon>Triticinae</taxon>
        <taxon>Aegilops</taxon>
    </lineage>
</organism>
<protein>
    <submittedName>
        <fullName evidence="1">Uncharacterized protein</fullName>
    </submittedName>
</protein>
<reference evidence="1" key="4">
    <citation type="submission" date="2019-03" db="UniProtKB">
        <authorList>
            <consortium name="EnsemblPlants"/>
        </authorList>
    </citation>
    <scope>IDENTIFICATION</scope>
</reference>
<dbReference type="Gramene" id="AET3Gv20070900.1">
    <property type="protein sequence ID" value="AET3Gv20070900.1"/>
    <property type="gene ID" value="AET3Gv20070900"/>
</dbReference>
<keyword evidence="2" id="KW-1185">Reference proteome</keyword>
<dbReference type="EnsemblPlants" id="AET3Gv20070900.1">
    <property type="protein sequence ID" value="AET3Gv20070900.1"/>
    <property type="gene ID" value="AET3Gv20070900"/>
</dbReference>
<dbReference type="AlphaFoldDB" id="A0A453DT81"/>
<evidence type="ECO:0000313" key="1">
    <source>
        <dbReference type="EnsemblPlants" id="AET3Gv20070900.1"/>
    </source>
</evidence>
<reference evidence="1" key="5">
    <citation type="journal article" date="2021" name="G3 (Bethesda)">
        <title>Aegilops tauschii genome assembly Aet v5.0 features greater sequence contiguity and improved annotation.</title>
        <authorList>
            <person name="Wang L."/>
            <person name="Zhu T."/>
            <person name="Rodriguez J.C."/>
            <person name="Deal K.R."/>
            <person name="Dubcovsky J."/>
            <person name="McGuire P.E."/>
            <person name="Lux T."/>
            <person name="Spannagl M."/>
            <person name="Mayer K.F.X."/>
            <person name="Baldrich P."/>
            <person name="Meyers B.C."/>
            <person name="Huo N."/>
            <person name="Gu Y.Q."/>
            <person name="Zhou H."/>
            <person name="Devos K.M."/>
            <person name="Bennetzen J.L."/>
            <person name="Unver T."/>
            <person name="Budak H."/>
            <person name="Gulick P.J."/>
            <person name="Galiba G."/>
            <person name="Kalapos B."/>
            <person name="Nelson D.R."/>
            <person name="Li P."/>
            <person name="You F.M."/>
            <person name="Luo M.C."/>
            <person name="Dvorak J."/>
        </authorList>
    </citation>
    <scope>NUCLEOTIDE SEQUENCE [LARGE SCALE GENOMIC DNA]</scope>
    <source>
        <strain evidence="1">cv. AL8/78</strain>
    </source>
</reference>
<reference evidence="2" key="1">
    <citation type="journal article" date="2014" name="Science">
        <title>Ancient hybridizations among the ancestral genomes of bread wheat.</title>
        <authorList>
            <consortium name="International Wheat Genome Sequencing Consortium,"/>
            <person name="Marcussen T."/>
            <person name="Sandve S.R."/>
            <person name="Heier L."/>
            <person name="Spannagl M."/>
            <person name="Pfeifer M."/>
            <person name="Jakobsen K.S."/>
            <person name="Wulff B.B."/>
            <person name="Steuernagel B."/>
            <person name="Mayer K.F."/>
            <person name="Olsen O.A."/>
        </authorList>
    </citation>
    <scope>NUCLEOTIDE SEQUENCE [LARGE SCALE GENOMIC DNA]</scope>
    <source>
        <strain evidence="2">cv. AL8/78</strain>
    </source>
</reference>
<evidence type="ECO:0000313" key="2">
    <source>
        <dbReference type="Proteomes" id="UP000015105"/>
    </source>
</evidence>
<dbReference type="Proteomes" id="UP000015105">
    <property type="component" value="Chromosome 3D"/>
</dbReference>
<reference evidence="1" key="3">
    <citation type="journal article" date="2017" name="Nature">
        <title>Genome sequence of the progenitor of the wheat D genome Aegilops tauschii.</title>
        <authorList>
            <person name="Luo M.C."/>
            <person name="Gu Y.Q."/>
            <person name="Puiu D."/>
            <person name="Wang H."/>
            <person name="Twardziok S.O."/>
            <person name="Deal K.R."/>
            <person name="Huo N."/>
            <person name="Zhu T."/>
            <person name="Wang L."/>
            <person name="Wang Y."/>
            <person name="McGuire P.E."/>
            <person name="Liu S."/>
            <person name="Long H."/>
            <person name="Ramasamy R.K."/>
            <person name="Rodriguez J.C."/>
            <person name="Van S.L."/>
            <person name="Yuan L."/>
            <person name="Wang Z."/>
            <person name="Xia Z."/>
            <person name="Xiao L."/>
            <person name="Anderson O.D."/>
            <person name="Ouyang S."/>
            <person name="Liang Y."/>
            <person name="Zimin A.V."/>
            <person name="Pertea G."/>
            <person name="Qi P."/>
            <person name="Bennetzen J.L."/>
            <person name="Dai X."/>
            <person name="Dawson M.W."/>
            <person name="Muller H.G."/>
            <person name="Kugler K."/>
            <person name="Rivarola-Duarte L."/>
            <person name="Spannagl M."/>
            <person name="Mayer K.F.X."/>
            <person name="Lu F.H."/>
            <person name="Bevan M.W."/>
            <person name="Leroy P."/>
            <person name="Li P."/>
            <person name="You F.M."/>
            <person name="Sun Q."/>
            <person name="Liu Z."/>
            <person name="Lyons E."/>
            <person name="Wicker T."/>
            <person name="Salzberg S.L."/>
            <person name="Devos K.M."/>
            <person name="Dvorak J."/>
        </authorList>
    </citation>
    <scope>NUCLEOTIDE SEQUENCE [LARGE SCALE GENOMIC DNA]</scope>
    <source>
        <strain evidence="1">cv. AL8/78</strain>
    </source>
</reference>
<reference evidence="2" key="2">
    <citation type="journal article" date="2017" name="Nat. Plants">
        <title>The Aegilops tauschii genome reveals multiple impacts of transposons.</title>
        <authorList>
            <person name="Zhao G."/>
            <person name="Zou C."/>
            <person name="Li K."/>
            <person name="Wang K."/>
            <person name="Li T."/>
            <person name="Gao L."/>
            <person name="Zhang X."/>
            <person name="Wang H."/>
            <person name="Yang Z."/>
            <person name="Liu X."/>
            <person name="Jiang W."/>
            <person name="Mao L."/>
            <person name="Kong X."/>
            <person name="Jiao Y."/>
            <person name="Jia J."/>
        </authorList>
    </citation>
    <scope>NUCLEOTIDE SEQUENCE [LARGE SCALE GENOMIC DNA]</scope>
    <source>
        <strain evidence="2">cv. AL8/78</strain>
    </source>
</reference>
<accession>A0A453DT81</accession>
<name>A0A453DT81_AEGTS</name>
<sequence>GMVKGSSACPGKLPVVLPKGGKYKGSTDRAILQVI</sequence>